<dbReference type="Pfam" id="PF05532">
    <property type="entry name" value="CsbD"/>
    <property type="match status" value="1"/>
</dbReference>
<feature type="domain" description="CsbD-like" evidence="2">
    <location>
        <begin position="4"/>
        <end position="54"/>
    </location>
</feature>
<comment type="caution">
    <text evidence="3">The sequence shown here is derived from an EMBL/GenBank/DDBJ whole genome shotgun (WGS) entry which is preliminary data.</text>
</comment>
<comment type="similarity">
    <text evidence="1">Belongs to the UPF0337 (CsbD) family.</text>
</comment>
<accession>A0ABR5VL63</accession>
<gene>
    <name evidence="3" type="ORF">AY586_00480</name>
</gene>
<name>A0ABR5VL63_MARGR</name>
<evidence type="ECO:0000313" key="3">
    <source>
        <dbReference type="EMBL" id="KXX66429.1"/>
    </source>
</evidence>
<dbReference type="PANTHER" id="PTHR34977">
    <property type="entry name" value="UPF0337 PROTEIN YJBJ"/>
    <property type="match status" value="1"/>
</dbReference>
<dbReference type="InterPro" id="IPR036629">
    <property type="entry name" value="YjbJ_sf"/>
</dbReference>
<keyword evidence="4" id="KW-1185">Reference proteome</keyword>
<sequence length="62" mass="7187">MNWEQIRGNWQQAKGELKVRWGKLTDDDLALIDGERDKLVGSLQEKYGVTKEEAIKQVDELN</sequence>
<dbReference type="PIRSF" id="PIRSF039008">
    <property type="entry name" value="YjbJ"/>
    <property type="match status" value="1"/>
</dbReference>
<dbReference type="InterPro" id="IPR008462">
    <property type="entry name" value="CsbD"/>
</dbReference>
<evidence type="ECO:0000259" key="2">
    <source>
        <dbReference type="Pfam" id="PF05532"/>
    </source>
</evidence>
<protein>
    <recommendedName>
        <fullName evidence="2">CsbD-like domain-containing protein</fullName>
    </recommendedName>
</protein>
<dbReference type="Gene3D" id="1.10.1470.10">
    <property type="entry name" value="YjbJ"/>
    <property type="match status" value="1"/>
</dbReference>
<organism evidence="3 4">
    <name type="scientific">Marichromatium gracile</name>
    <name type="common">Chromatium gracile</name>
    <dbReference type="NCBI Taxonomy" id="1048"/>
    <lineage>
        <taxon>Bacteria</taxon>
        <taxon>Pseudomonadati</taxon>
        <taxon>Pseudomonadota</taxon>
        <taxon>Gammaproteobacteria</taxon>
        <taxon>Chromatiales</taxon>
        <taxon>Chromatiaceae</taxon>
        <taxon>Marichromatium</taxon>
    </lineage>
</organism>
<proteinExistence type="inferred from homology"/>
<reference evidence="3 4" key="1">
    <citation type="submission" date="2016-02" db="EMBL/GenBank/DDBJ databases">
        <title>Genome sequence of Marichromatium gracile YL-28, a purple sulfur bacterium.</title>
        <authorList>
            <person name="Zhao C."/>
            <person name="Hong X."/>
            <person name="Chen S."/>
            <person name="Yang S."/>
        </authorList>
    </citation>
    <scope>NUCLEOTIDE SEQUENCE [LARGE SCALE GENOMIC DNA]</scope>
    <source>
        <strain evidence="3 4">YL28</strain>
    </source>
</reference>
<dbReference type="PANTHER" id="PTHR34977:SF1">
    <property type="entry name" value="UPF0337 PROTEIN YJBJ"/>
    <property type="match status" value="1"/>
</dbReference>
<dbReference type="SUPFAM" id="SSF69047">
    <property type="entry name" value="Hypothetical protein YjbJ"/>
    <property type="match status" value="1"/>
</dbReference>
<dbReference type="Proteomes" id="UP000075766">
    <property type="component" value="Unassembled WGS sequence"/>
</dbReference>
<evidence type="ECO:0000256" key="1">
    <source>
        <dbReference type="ARBA" id="ARBA00009129"/>
    </source>
</evidence>
<dbReference type="InterPro" id="IPR026042">
    <property type="entry name" value="YjbJ"/>
</dbReference>
<dbReference type="InterPro" id="IPR050423">
    <property type="entry name" value="UPF0337_stress_rsp"/>
</dbReference>
<dbReference type="EMBL" id="LSYU01000001">
    <property type="protein sequence ID" value="KXX66429.1"/>
    <property type="molecule type" value="Genomic_DNA"/>
</dbReference>
<evidence type="ECO:0000313" key="4">
    <source>
        <dbReference type="Proteomes" id="UP000075766"/>
    </source>
</evidence>
<dbReference type="RefSeq" id="WP_062271358.1">
    <property type="nucleotide sequence ID" value="NZ_LSYU01000001.1"/>
</dbReference>